<reference evidence="16" key="1">
    <citation type="journal article" date="2015" name="PLoS Genet.">
        <title>Genome Sequence and Transcriptome Analyses of Chrysochromulina tobin: Metabolic Tools for Enhanced Algal Fitness in the Prominent Order Prymnesiales (Haptophyceae).</title>
        <authorList>
            <person name="Hovde B.T."/>
            <person name="Deodato C.R."/>
            <person name="Hunsperger H.M."/>
            <person name="Ryken S.A."/>
            <person name="Yost W."/>
            <person name="Jha R.K."/>
            <person name="Patterson J."/>
            <person name="Monnat R.J. Jr."/>
            <person name="Barlow S.B."/>
            <person name="Starkenburg S.R."/>
            <person name="Cattolico R.A."/>
        </authorList>
    </citation>
    <scope>NUCLEOTIDE SEQUENCE</scope>
    <source>
        <strain evidence="16">CCMP291</strain>
    </source>
</reference>
<evidence type="ECO:0000313" key="15">
    <source>
        <dbReference type="EMBL" id="KOO23496.1"/>
    </source>
</evidence>
<evidence type="ECO:0000256" key="11">
    <source>
        <dbReference type="ARBA" id="ARBA00023253"/>
    </source>
</evidence>
<protein>
    <recommendedName>
        <fullName evidence="4">GDP-fucose protein O-fucosyltransferase 1</fullName>
    </recommendedName>
    <alternativeName>
        <fullName evidence="13">Peptide-O-fucosyltransferase 1</fullName>
    </alternativeName>
</protein>
<keyword evidence="12" id="KW-0119">Carbohydrate metabolism</keyword>
<evidence type="ECO:0000256" key="5">
    <source>
        <dbReference type="ARBA" id="ARBA00022676"/>
    </source>
</evidence>
<keyword evidence="16" id="KW-1185">Reference proteome</keyword>
<evidence type="ECO:0000256" key="3">
    <source>
        <dbReference type="ARBA" id="ARBA00010626"/>
    </source>
</evidence>
<dbReference type="GO" id="GO:0007219">
    <property type="term" value="P:Notch signaling pathway"/>
    <property type="evidence" value="ECO:0007669"/>
    <property type="project" value="UniProtKB-KW"/>
</dbReference>
<accession>A0A0M0JAB7</accession>
<keyword evidence="5" id="KW-0328">Glycosyltransferase</keyword>
<dbReference type="GO" id="GO:0006004">
    <property type="term" value="P:fucose metabolic process"/>
    <property type="evidence" value="ECO:0007669"/>
    <property type="project" value="UniProtKB-KW"/>
</dbReference>
<evidence type="ECO:0000313" key="16">
    <source>
        <dbReference type="Proteomes" id="UP000037460"/>
    </source>
</evidence>
<dbReference type="InterPro" id="IPR019378">
    <property type="entry name" value="GDP-Fuc_O-FucTrfase"/>
</dbReference>
<name>A0A0M0JAB7_9EUKA</name>
<dbReference type="GO" id="GO:0005783">
    <property type="term" value="C:endoplasmic reticulum"/>
    <property type="evidence" value="ECO:0007669"/>
    <property type="project" value="UniProtKB-SubCell"/>
</dbReference>
<dbReference type="SMART" id="SM00028">
    <property type="entry name" value="TPR"/>
    <property type="match status" value="3"/>
</dbReference>
<keyword evidence="10" id="KW-0325">Glycoprotein</keyword>
<evidence type="ECO:0000256" key="9">
    <source>
        <dbReference type="ARBA" id="ARBA00023157"/>
    </source>
</evidence>
<dbReference type="Proteomes" id="UP000037460">
    <property type="component" value="Unassembled WGS sequence"/>
</dbReference>
<keyword evidence="6" id="KW-0808">Transferase</keyword>
<evidence type="ECO:0000256" key="8">
    <source>
        <dbReference type="ARBA" id="ARBA00022976"/>
    </source>
</evidence>
<keyword evidence="11" id="KW-0294">Fucose metabolism</keyword>
<dbReference type="InterPro" id="IPR019734">
    <property type="entry name" value="TPR_rpt"/>
</dbReference>
<dbReference type="AlphaFoldDB" id="A0A0M0JAB7"/>
<dbReference type="CDD" id="cd11296">
    <property type="entry name" value="O-FucT_like"/>
    <property type="match status" value="1"/>
</dbReference>
<evidence type="ECO:0000256" key="4">
    <source>
        <dbReference type="ARBA" id="ARBA00021745"/>
    </source>
</evidence>
<dbReference type="Gene3D" id="3.40.50.11340">
    <property type="match status" value="1"/>
</dbReference>
<gene>
    <name evidence="15" type="ORF">Ctob_002005</name>
</gene>
<sequence>MATSCNAPPASTAAAWLQLGLELQHEAPERARACFADAARADPHAHAPPLHYGLLTLQVQPYATAEVAVHLHAAARLGLAEANVSAVAAALRGLGVAHENAGEWKVAAASYEDALSLVPRDCAASAGLANVRSAIGEYVEAVEVLRAALAEDHACPPAHHGLARLLRHLGDAAGALRHAHAALELRPFDASYEATLRALRGDGVPPDALSYGAASDISATAVPSAAAAMAVASAACGAQSGWTPPPLPADLTPSGGRCPAGGAHGVLLVNPFEEGCFHDDLRANVRQDYHSCGQFNNVLASLIHMLALSRLLCRPLVLPGFFVRFGARLTRVSAFTERWLPTSHFFNLTALRQAGFDVRELREWLPEGQARELPRLHCRAVGSGPPQMRFFAFHNISFATKLPAKFPHFLQQQSELRWVSDDASRHGYFSRFEAGLGAKWWRATYGDEASEVLAFDAAPSVGMGMDHLRWDEALRYTRGHLRYVGPIHAEATRVRTALFGTAPFLAVHIRRGADRLHDFCHTAWGQRCFGWNITMDMCYPSTEAVARRIVAARDQWGIAPGNIFLATDSPSPELFEDLLRERHGISFARYGQPSAQPTAADATSSAVEAAARAAIAAGRRYGPPPALGDEFALTVDQTICAAAPYFLGNVPSTVTATIVQERDAVGWGRERTTFFGFGEPELEQFRNWEPSHAFAAHYATRGSGCMPGLAT</sequence>
<dbReference type="PROSITE" id="PS50005">
    <property type="entry name" value="TPR"/>
    <property type="match status" value="1"/>
</dbReference>
<evidence type="ECO:0000256" key="13">
    <source>
        <dbReference type="ARBA" id="ARBA00033080"/>
    </source>
</evidence>
<comment type="caution">
    <text evidence="15">The sequence shown here is derived from an EMBL/GenBank/DDBJ whole genome shotgun (WGS) entry which is preliminary data.</text>
</comment>
<proteinExistence type="inferred from homology"/>
<dbReference type="OrthoDB" id="10050276at2759"/>
<dbReference type="Gene3D" id="1.25.40.10">
    <property type="entry name" value="Tetratricopeptide repeat domain"/>
    <property type="match status" value="1"/>
</dbReference>
<comment type="similarity">
    <text evidence="3">Belongs to the glycosyltransferase 65 family.</text>
</comment>
<comment type="subcellular location">
    <subcellularLocation>
        <location evidence="1">Endoplasmic reticulum</location>
    </subcellularLocation>
</comment>
<evidence type="ECO:0000256" key="14">
    <source>
        <dbReference type="PROSITE-ProRule" id="PRU00339"/>
    </source>
</evidence>
<evidence type="ECO:0000256" key="6">
    <source>
        <dbReference type="ARBA" id="ARBA00022679"/>
    </source>
</evidence>
<dbReference type="PANTHER" id="PTHR21420">
    <property type="entry name" value="GDP-FUCOSE PROTEIN O-FUCOSYLTRANSFERASE 1"/>
    <property type="match status" value="1"/>
</dbReference>
<evidence type="ECO:0000256" key="2">
    <source>
        <dbReference type="ARBA" id="ARBA00004922"/>
    </source>
</evidence>
<comment type="pathway">
    <text evidence="2">Protein modification; protein glycosylation.</text>
</comment>
<dbReference type="PANTHER" id="PTHR21420:SF9">
    <property type="entry name" value="GDP-FUCOSE PROTEIN O-FUCOSYLTRANSFERASE 1"/>
    <property type="match status" value="1"/>
</dbReference>
<keyword evidence="7" id="KW-0256">Endoplasmic reticulum</keyword>
<feature type="repeat" description="TPR" evidence="14">
    <location>
        <begin position="88"/>
        <end position="121"/>
    </location>
</feature>
<evidence type="ECO:0000256" key="7">
    <source>
        <dbReference type="ARBA" id="ARBA00022824"/>
    </source>
</evidence>
<dbReference type="InterPro" id="IPR039922">
    <property type="entry name" value="POFUT1"/>
</dbReference>
<dbReference type="Gene3D" id="3.40.50.11350">
    <property type="match status" value="1"/>
</dbReference>
<evidence type="ECO:0000256" key="12">
    <source>
        <dbReference type="ARBA" id="ARBA00023277"/>
    </source>
</evidence>
<dbReference type="InterPro" id="IPR011990">
    <property type="entry name" value="TPR-like_helical_dom_sf"/>
</dbReference>
<evidence type="ECO:0000256" key="1">
    <source>
        <dbReference type="ARBA" id="ARBA00004240"/>
    </source>
</evidence>
<keyword evidence="9" id="KW-1015">Disulfide bond</keyword>
<dbReference type="GO" id="GO:0046922">
    <property type="term" value="F:peptide-O-fucosyltransferase activity"/>
    <property type="evidence" value="ECO:0007669"/>
    <property type="project" value="InterPro"/>
</dbReference>
<keyword evidence="8" id="KW-0914">Notch signaling pathway</keyword>
<dbReference type="EMBL" id="JWZX01003186">
    <property type="protein sequence ID" value="KOO23496.1"/>
    <property type="molecule type" value="Genomic_DNA"/>
</dbReference>
<organism evidence="15 16">
    <name type="scientific">Chrysochromulina tobinii</name>
    <dbReference type="NCBI Taxonomy" id="1460289"/>
    <lineage>
        <taxon>Eukaryota</taxon>
        <taxon>Haptista</taxon>
        <taxon>Haptophyta</taxon>
        <taxon>Prymnesiophyceae</taxon>
        <taxon>Prymnesiales</taxon>
        <taxon>Chrysochromulinaceae</taxon>
        <taxon>Chrysochromulina</taxon>
    </lineage>
</organism>
<evidence type="ECO:0000256" key="10">
    <source>
        <dbReference type="ARBA" id="ARBA00023180"/>
    </source>
</evidence>
<dbReference type="SUPFAM" id="SSF48452">
    <property type="entry name" value="TPR-like"/>
    <property type="match status" value="1"/>
</dbReference>
<dbReference type="Pfam" id="PF10250">
    <property type="entry name" value="O-FucT"/>
    <property type="match status" value="1"/>
</dbReference>
<dbReference type="Pfam" id="PF14559">
    <property type="entry name" value="TPR_19"/>
    <property type="match status" value="1"/>
</dbReference>
<keyword evidence="14" id="KW-0802">TPR repeat</keyword>